<proteinExistence type="predicted"/>
<evidence type="ECO:0008006" key="6">
    <source>
        <dbReference type="Google" id="ProtNLM"/>
    </source>
</evidence>
<gene>
    <name evidence="4" type="ORF">PM10SUCC1_31560</name>
</gene>
<keyword evidence="5" id="KW-1185">Reference proteome</keyword>
<evidence type="ECO:0000256" key="1">
    <source>
        <dbReference type="SAM" id="Phobius"/>
    </source>
</evidence>
<name>A0A9W6GPS1_9FUSO</name>
<feature type="transmembrane region" description="Helical" evidence="1">
    <location>
        <begin position="92"/>
        <end position="110"/>
    </location>
</feature>
<feature type="transmembrane region" description="Helical" evidence="1">
    <location>
        <begin position="47"/>
        <end position="72"/>
    </location>
</feature>
<dbReference type="InterPro" id="IPR026870">
    <property type="entry name" value="Zinc_ribbon_dom"/>
</dbReference>
<keyword evidence="1" id="KW-1133">Transmembrane helix</keyword>
<dbReference type="Pfam" id="PF03703">
    <property type="entry name" value="bPH_2"/>
    <property type="match status" value="1"/>
</dbReference>
<feature type="domain" description="YdbS-like PH" evidence="2">
    <location>
        <begin position="116"/>
        <end position="199"/>
    </location>
</feature>
<comment type="caution">
    <text evidence="4">The sequence shown here is derived from an EMBL/GenBank/DDBJ whole genome shotgun (WGS) entry which is preliminary data.</text>
</comment>
<evidence type="ECO:0000259" key="2">
    <source>
        <dbReference type="Pfam" id="PF03703"/>
    </source>
</evidence>
<accession>A0A9W6GPS1</accession>
<evidence type="ECO:0000313" key="5">
    <source>
        <dbReference type="Proteomes" id="UP001144471"/>
    </source>
</evidence>
<sequence>MFCRECGREIDEDAKFCKECGVRVRSEGEHRERGFDMNIPLIKAKPVFIPWATMVAVLPLQLFMTVWAGGFFGGFSMIGATAIGLHLPQGSTFIFFGALAFFGVPLFTYYNKKKTYAKTRYVFYSDRLEYDEGFWTTERKSIKYKNITEANIRRGVIQKMYGLGTIILSTPATGIQRGRARSGIKISDIENAEEVYKKILQLIS</sequence>
<dbReference type="AlphaFoldDB" id="A0A9W6GPS1"/>
<reference evidence="4" key="1">
    <citation type="submission" date="2022-12" db="EMBL/GenBank/DDBJ databases">
        <title>Reference genome sequencing for broad-spectrum identification of bacterial and archaeal isolates by mass spectrometry.</title>
        <authorList>
            <person name="Sekiguchi Y."/>
            <person name="Tourlousse D.M."/>
        </authorList>
    </citation>
    <scope>NUCLEOTIDE SEQUENCE</scope>
    <source>
        <strain evidence="4">10succ1</strain>
    </source>
</reference>
<feature type="domain" description="Zinc-ribbon" evidence="3">
    <location>
        <begin position="2"/>
        <end position="21"/>
    </location>
</feature>
<dbReference type="Pfam" id="PF13240">
    <property type="entry name" value="Zn_Ribbon_1"/>
    <property type="match status" value="1"/>
</dbReference>
<evidence type="ECO:0000313" key="4">
    <source>
        <dbReference type="EMBL" id="GLI57642.1"/>
    </source>
</evidence>
<keyword evidence="1" id="KW-0472">Membrane</keyword>
<organism evidence="4 5">
    <name type="scientific">Propionigenium maris DSM 9537</name>
    <dbReference type="NCBI Taxonomy" id="1123000"/>
    <lineage>
        <taxon>Bacteria</taxon>
        <taxon>Fusobacteriati</taxon>
        <taxon>Fusobacteriota</taxon>
        <taxon>Fusobacteriia</taxon>
        <taxon>Fusobacteriales</taxon>
        <taxon>Fusobacteriaceae</taxon>
        <taxon>Propionigenium</taxon>
    </lineage>
</organism>
<dbReference type="Proteomes" id="UP001144471">
    <property type="component" value="Unassembled WGS sequence"/>
</dbReference>
<dbReference type="InterPro" id="IPR005182">
    <property type="entry name" value="YdbS-like_PH"/>
</dbReference>
<protein>
    <recommendedName>
        <fullName evidence="6">Zinc-ribbon domain-containing protein</fullName>
    </recommendedName>
</protein>
<dbReference type="RefSeq" id="WP_281837321.1">
    <property type="nucleotide sequence ID" value="NZ_BSDY01000021.1"/>
</dbReference>
<evidence type="ECO:0000259" key="3">
    <source>
        <dbReference type="Pfam" id="PF13240"/>
    </source>
</evidence>
<dbReference type="EMBL" id="BSDY01000021">
    <property type="protein sequence ID" value="GLI57642.1"/>
    <property type="molecule type" value="Genomic_DNA"/>
</dbReference>
<keyword evidence="1" id="KW-0812">Transmembrane</keyword>